<dbReference type="EMBL" id="CM045765">
    <property type="protein sequence ID" value="KAI8000065.1"/>
    <property type="molecule type" value="Genomic_DNA"/>
</dbReference>
<evidence type="ECO:0000313" key="1">
    <source>
        <dbReference type="EMBL" id="KAI8000065.1"/>
    </source>
</evidence>
<dbReference type="Proteomes" id="UP001060215">
    <property type="component" value="Chromosome 8"/>
</dbReference>
<accession>A0ACC0GG85</accession>
<protein>
    <submittedName>
        <fullName evidence="1">BTB/POZ and MATH domain-containing protein 4</fullName>
    </submittedName>
</protein>
<organism evidence="1 2">
    <name type="scientific">Camellia lanceoleosa</name>
    <dbReference type="NCBI Taxonomy" id="1840588"/>
    <lineage>
        <taxon>Eukaryota</taxon>
        <taxon>Viridiplantae</taxon>
        <taxon>Streptophyta</taxon>
        <taxon>Embryophyta</taxon>
        <taxon>Tracheophyta</taxon>
        <taxon>Spermatophyta</taxon>
        <taxon>Magnoliopsida</taxon>
        <taxon>eudicotyledons</taxon>
        <taxon>Gunneridae</taxon>
        <taxon>Pentapetalae</taxon>
        <taxon>asterids</taxon>
        <taxon>Ericales</taxon>
        <taxon>Theaceae</taxon>
        <taxon>Camellia</taxon>
    </lineage>
</organism>
<name>A0ACC0GG85_9ERIC</name>
<sequence length="106" mass="11201">MGKSLGYDYKGQESEVIRTIIHMEEKDKKRLESGNGAAAAEVKGAAAGVVCLLGVTAKSKHLVVFTAVMRSDGFEYLKENCPSLQSELLKTLAGCEDDCSSGGGKS</sequence>
<evidence type="ECO:0000313" key="2">
    <source>
        <dbReference type="Proteomes" id="UP001060215"/>
    </source>
</evidence>
<reference evidence="1 2" key="1">
    <citation type="journal article" date="2022" name="Plant J.">
        <title>Chromosome-level genome of Camellia lanceoleosa provides a valuable resource for understanding genome evolution and self-incompatibility.</title>
        <authorList>
            <person name="Gong W."/>
            <person name="Xiao S."/>
            <person name="Wang L."/>
            <person name="Liao Z."/>
            <person name="Chang Y."/>
            <person name="Mo W."/>
            <person name="Hu G."/>
            <person name="Li W."/>
            <person name="Zhao G."/>
            <person name="Zhu H."/>
            <person name="Hu X."/>
            <person name="Ji K."/>
            <person name="Xiang X."/>
            <person name="Song Q."/>
            <person name="Yuan D."/>
            <person name="Jin S."/>
            <person name="Zhang L."/>
        </authorList>
    </citation>
    <scope>NUCLEOTIDE SEQUENCE [LARGE SCALE GENOMIC DNA]</scope>
    <source>
        <strain evidence="1">SQ_2022a</strain>
    </source>
</reference>
<comment type="caution">
    <text evidence="1">The sequence shown here is derived from an EMBL/GenBank/DDBJ whole genome shotgun (WGS) entry which is preliminary data.</text>
</comment>
<proteinExistence type="predicted"/>
<gene>
    <name evidence="1" type="ORF">LOK49_LG09G02533</name>
</gene>
<keyword evidence="2" id="KW-1185">Reference proteome</keyword>